<comment type="caution">
    <text evidence="7">The sequence shown here is derived from an EMBL/GenBank/DDBJ whole genome shotgun (WGS) entry which is preliminary data.</text>
</comment>
<keyword evidence="8" id="KW-1185">Reference proteome</keyword>
<dbReference type="InterPro" id="IPR000847">
    <property type="entry name" value="LysR_HTH_N"/>
</dbReference>
<dbReference type="EMBL" id="BAAAPU010000003">
    <property type="protein sequence ID" value="GAA1971470.1"/>
    <property type="molecule type" value="Genomic_DNA"/>
</dbReference>
<evidence type="ECO:0000256" key="4">
    <source>
        <dbReference type="ARBA" id="ARBA00023163"/>
    </source>
</evidence>
<evidence type="ECO:0000256" key="1">
    <source>
        <dbReference type="ARBA" id="ARBA00009437"/>
    </source>
</evidence>
<name>A0ABN2RM29_9MICO</name>
<evidence type="ECO:0000313" key="7">
    <source>
        <dbReference type="EMBL" id="GAA1971470.1"/>
    </source>
</evidence>
<comment type="similarity">
    <text evidence="1">Belongs to the LysR transcriptional regulatory family.</text>
</comment>
<feature type="domain" description="HTH lysR-type" evidence="6">
    <location>
        <begin position="14"/>
        <end position="71"/>
    </location>
</feature>
<evidence type="ECO:0000256" key="2">
    <source>
        <dbReference type="ARBA" id="ARBA00023015"/>
    </source>
</evidence>
<evidence type="ECO:0000256" key="5">
    <source>
        <dbReference type="SAM" id="MobiDB-lite"/>
    </source>
</evidence>
<dbReference type="PROSITE" id="PS50931">
    <property type="entry name" value="HTH_LYSR"/>
    <property type="match status" value="1"/>
</dbReference>
<keyword evidence="3" id="KW-0238">DNA-binding</keyword>
<feature type="region of interest" description="Disordered" evidence="5">
    <location>
        <begin position="118"/>
        <end position="143"/>
    </location>
</feature>
<dbReference type="InterPro" id="IPR036390">
    <property type="entry name" value="WH_DNA-bd_sf"/>
</dbReference>
<sequence length="161" mass="17330">MVRGTLTTEGVNSVESRELRYFVTVAEEGNFTRAAARLYMTQPALSRAVRQIERDLGTVLFIRNHKGASLTFAGQVLLREGRAVLQTLDQAEARTRAAGNIWGLRRTGPAWASCAPSATTRASDETATRPCRPEGPSVPSTFPAARPAVAVTGLVTRQSAC</sequence>
<dbReference type="InterPro" id="IPR036388">
    <property type="entry name" value="WH-like_DNA-bd_sf"/>
</dbReference>
<evidence type="ECO:0000313" key="8">
    <source>
        <dbReference type="Proteomes" id="UP001500013"/>
    </source>
</evidence>
<reference evidence="7 8" key="1">
    <citation type="journal article" date="2019" name="Int. J. Syst. Evol. Microbiol.">
        <title>The Global Catalogue of Microorganisms (GCM) 10K type strain sequencing project: providing services to taxonomists for standard genome sequencing and annotation.</title>
        <authorList>
            <consortium name="The Broad Institute Genomics Platform"/>
            <consortium name="The Broad Institute Genome Sequencing Center for Infectious Disease"/>
            <person name="Wu L."/>
            <person name="Ma J."/>
        </authorList>
    </citation>
    <scope>NUCLEOTIDE SEQUENCE [LARGE SCALE GENOMIC DNA]</scope>
    <source>
        <strain evidence="7 8">JCM 15628</strain>
    </source>
</reference>
<evidence type="ECO:0000259" key="6">
    <source>
        <dbReference type="PROSITE" id="PS50931"/>
    </source>
</evidence>
<evidence type="ECO:0000256" key="3">
    <source>
        <dbReference type="ARBA" id="ARBA00023125"/>
    </source>
</evidence>
<dbReference type="PANTHER" id="PTHR30346">
    <property type="entry name" value="TRANSCRIPTIONAL DUAL REGULATOR HCAR-RELATED"/>
    <property type="match status" value="1"/>
</dbReference>
<dbReference type="PRINTS" id="PR00039">
    <property type="entry name" value="HTHLYSR"/>
</dbReference>
<gene>
    <name evidence="7" type="ORF">GCM10009817_09310</name>
</gene>
<dbReference type="PANTHER" id="PTHR30346:SF0">
    <property type="entry name" value="HCA OPERON TRANSCRIPTIONAL ACTIVATOR HCAR"/>
    <property type="match status" value="1"/>
</dbReference>
<dbReference type="SUPFAM" id="SSF46785">
    <property type="entry name" value="Winged helix' DNA-binding domain"/>
    <property type="match status" value="1"/>
</dbReference>
<accession>A0ABN2RM29</accession>
<dbReference type="Proteomes" id="UP001500013">
    <property type="component" value="Unassembled WGS sequence"/>
</dbReference>
<proteinExistence type="inferred from homology"/>
<keyword evidence="4" id="KW-0804">Transcription</keyword>
<keyword evidence="2" id="KW-0805">Transcription regulation</keyword>
<dbReference type="Gene3D" id="1.10.10.10">
    <property type="entry name" value="Winged helix-like DNA-binding domain superfamily/Winged helix DNA-binding domain"/>
    <property type="match status" value="1"/>
</dbReference>
<organism evidence="7 8">
    <name type="scientific">Terrabacter lapilli</name>
    <dbReference type="NCBI Taxonomy" id="436231"/>
    <lineage>
        <taxon>Bacteria</taxon>
        <taxon>Bacillati</taxon>
        <taxon>Actinomycetota</taxon>
        <taxon>Actinomycetes</taxon>
        <taxon>Micrococcales</taxon>
        <taxon>Intrasporangiaceae</taxon>
        <taxon>Terrabacter</taxon>
    </lineage>
</organism>
<protein>
    <recommendedName>
        <fullName evidence="6">HTH lysR-type domain-containing protein</fullName>
    </recommendedName>
</protein>
<dbReference type="Pfam" id="PF00126">
    <property type="entry name" value="HTH_1"/>
    <property type="match status" value="1"/>
</dbReference>